<dbReference type="Proteomes" id="UP001320148">
    <property type="component" value="Chromosome"/>
</dbReference>
<dbReference type="InterPro" id="IPR001763">
    <property type="entry name" value="Rhodanese-like_dom"/>
</dbReference>
<name>A0ABN6F198_9BACT</name>
<sequence>MDIEFLVAGEYGITVDEAANFISNDHFVFLDVRTQEEKDHLTFTFAQHIPLHELPDRVDELPRDKFIITFCVSGFRAAMAYAFLRTQDFDEIKALKGRLDQLAGAMTPGRFYRLGP</sequence>
<dbReference type="PANTHER" id="PTHR43031:SF1">
    <property type="entry name" value="PYRIDINE NUCLEOTIDE-DISULPHIDE OXIDOREDUCTASE"/>
    <property type="match status" value="1"/>
</dbReference>
<accession>A0ABN6F198</accession>
<dbReference type="InterPro" id="IPR036873">
    <property type="entry name" value="Rhodanese-like_dom_sf"/>
</dbReference>
<proteinExistence type="predicted"/>
<dbReference type="EMBL" id="AP024488">
    <property type="protein sequence ID" value="BCS95385.1"/>
    <property type="molecule type" value="Genomic_DNA"/>
</dbReference>
<keyword evidence="3" id="KW-1185">Reference proteome</keyword>
<reference evidence="2 3" key="1">
    <citation type="submission" date="2021-02" db="EMBL/GenBank/DDBJ databases">
        <title>Complete genome of Desulfoluna sp. strain ASN36.</title>
        <authorList>
            <person name="Takahashi A."/>
            <person name="Kojima H."/>
            <person name="Fukui M."/>
        </authorList>
    </citation>
    <scope>NUCLEOTIDE SEQUENCE [LARGE SCALE GENOMIC DNA]</scope>
    <source>
        <strain evidence="2 3">ASN36</strain>
    </source>
</reference>
<dbReference type="SMART" id="SM00450">
    <property type="entry name" value="RHOD"/>
    <property type="match status" value="1"/>
</dbReference>
<protein>
    <recommendedName>
        <fullName evidence="1">Rhodanese domain-containing protein</fullName>
    </recommendedName>
</protein>
<feature type="domain" description="Rhodanese" evidence="1">
    <location>
        <begin position="23"/>
        <end position="108"/>
    </location>
</feature>
<evidence type="ECO:0000313" key="2">
    <source>
        <dbReference type="EMBL" id="BCS95385.1"/>
    </source>
</evidence>
<dbReference type="PROSITE" id="PS50206">
    <property type="entry name" value="RHODANESE_3"/>
    <property type="match status" value="1"/>
</dbReference>
<evidence type="ECO:0000313" key="3">
    <source>
        <dbReference type="Proteomes" id="UP001320148"/>
    </source>
</evidence>
<dbReference type="Gene3D" id="3.40.250.10">
    <property type="entry name" value="Rhodanese-like domain"/>
    <property type="match status" value="1"/>
</dbReference>
<evidence type="ECO:0000259" key="1">
    <source>
        <dbReference type="PROSITE" id="PS50206"/>
    </source>
</evidence>
<dbReference type="SUPFAM" id="SSF52821">
    <property type="entry name" value="Rhodanese/Cell cycle control phosphatase"/>
    <property type="match status" value="1"/>
</dbReference>
<dbReference type="InterPro" id="IPR050229">
    <property type="entry name" value="GlpE_sulfurtransferase"/>
</dbReference>
<dbReference type="CDD" id="cd00158">
    <property type="entry name" value="RHOD"/>
    <property type="match status" value="1"/>
</dbReference>
<dbReference type="Pfam" id="PF00581">
    <property type="entry name" value="Rhodanese"/>
    <property type="match status" value="1"/>
</dbReference>
<gene>
    <name evidence="2" type="ORF">DSLASN_10170</name>
</gene>
<organism evidence="2 3">
    <name type="scientific">Desulfoluna limicola</name>
    <dbReference type="NCBI Taxonomy" id="2810562"/>
    <lineage>
        <taxon>Bacteria</taxon>
        <taxon>Pseudomonadati</taxon>
        <taxon>Thermodesulfobacteriota</taxon>
        <taxon>Desulfobacteria</taxon>
        <taxon>Desulfobacterales</taxon>
        <taxon>Desulfolunaceae</taxon>
        <taxon>Desulfoluna</taxon>
    </lineage>
</organism>
<dbReference type="PANTHER" id="PTHR43031">
    <property type="entry name" value="FAD-DEPENDENT OXIDOREDUCTASE"/>
    <property type="match status" value="1"/>
</dbReference>